<dbReference type="Proteomes" id="UP000460272">
    <property type="component" value="Unassembled WGS sequence"/>
</dbReference>
<feature type="transmembrane region" description="Helical" evidence="1">
    <location>
        <begin position="20"/>
        <end position="42"/>
    </location>
</feature>
<dbReference type="Pfam" id="PF20139">
    <property type="entry name" value="DUF6529"/>
    <property type="match status" value="1"/>
</dbReference>
<keyword evidence="1" id="KW-0472">Membrane</keyword>
<dbReference type="EMBL" id="RPFW01000003">
    <property type="protein sequence ID" value="TVZ04223.1"/>
    <property type="molecule type" value="Genomic_DNA"/>
</dbReference>
<feature type="transmembrane region" description="Helical" evidence="1">
    <location>
        <begin position="63"/>
        <end position="84"/>
    </location>
</feature>
<keyword evidence="1" id="KW-1133">Transmembrane helix</keyword>
<name>A0A6P2C3Y9_9ACTN</name>
<dbReference type="RefSeq" id="WP_145854092.1">
    <property type="nucleotide sequence ID" value="NZ_RPFW01000003.1"/>
</dbReference>
<feature type="transmembrane region" description="Helical" evidence="1">
    <location>
        <begin position="104"/>
        <end position="124"/>
    </location>
</feature>
<protein>
    <submittedName>
        <fullName evidence="2">Uncharacterized protein</fullName>
    </submittedName>
</protein>
<evidence type="ECO:0000313" key="3">
    <source>
        <dbReference type="Proteomes" id="UP000460272"/>
    </source>
</evidence>
<dbReference type="InterPro" id="IPR045382">
    <property type="entry name" value="DUF6529"/>
</dbReference>
<evidence type="ECO:0000313" key="2">
    <source>
        <dbReference type="EMBL" id="TVZ04223.1"/>
    </source>
</evidence>
<feature type="transmembrane region" description="Helical" evidence="1">
    <location>
        <begin position="131"/>
        <end position="152"/>
    </location>
</feature>
<evidence type="ECO:0000256" key="1">
    <source>
        <dbReference type="SAM" id="Phobius"/>
    </source>
</evidence>
<keyword evidence="1" id="KW-0812">Transmembrane</keyword>
<proteinExistence type="predicted"/>
<feature type="transmembrane region" description="Helical" evidence="1">
    <location>
        <begin position="164"/>
        <end position="185"/>
    </location>
</feature>
<dbReference type="AlphaFoldDB" id="A0A6P2C3Y9"/>
<sequence>MTAQSASPAPPSAPARSGAALLVVPDLIGGLVALALGVYGRVHGPTGIALNLAGFSSPGSVKSWLATVASVFAIIQLVSALVMYGKVPRVSAPSWIGDLHSWSGRIAFIVAVPVAVHCLYALGFQGYSTRVLLHSIFGCLFFGAFTVKMLVLPKRGLPGWVLPVLGAVVFTLLVAIWFTSAYWFFGTFGVHR</sequence>
<keyword evidence="3" id="KW-1185">Reference proteome</keyword>
<accession>A0A6P2C3Y9</accession>
<organism evidence="2 3">
    <name type="scientific">Trebonia kvetii</name>
    <dbReference type="NCBI Taxonomy" id="2480626"/>
    <lineage>
        <taxon>Bacteria</taxon>
        <taxon>Bacillati</taxon>
        <taxon>Actinomycetota</taxon>
        <taxon>Actinomycetes</taxon>
        <taxon>Streptosporangiales</taxon>
        <taxon>Treboniaceae</taxon>
        <taxon>Trebonia</taxon>
    </lineage>
</organism>
<reference evidence="2 3" key="1">
    <citation type="submission" date="2018-11" db="EMBL/GenBank/DDBJ databases">
        <title>Trebonia kvetii gen.nov., sp.nov., a novel acidophilic actinobacterium, and proposal of the new actinobacterial family Treboniaceae fam. nov.</title>
        <authorList>
            <person name="Rapoport D."/>
            <person name="Sagova-Mareckova M."/>
            <person name="Sedlacek I."/>
            <person name="Provaznik J."/>
            <person name="Kralova S."/>
            <person name="Pavlinic D."/>
            <person name="Benes V."/>
            <person name="Kopecky J."/>
        </authorList>
    </citation>
    <scope>NUCLEOTIDE SEQUENCE [LARGE SCALE GENOMIC DNA]</scope>
    <source>
        <strain evidence="2 3">15Tr583</strain>
    </source>
</reference>
<comment type="caution">
    <text evidence="2">The sequence shown here is derived from an EMBL/GenBank/DDBJ whole genome shotgun (WGS) entry which is preliminary data.</text>
</comment>
<gene>
    <name evidence="2" type="ORF">EAS64_17690</name>
</gene>
<dbReference type="OrthoDB" id="8774535at2"/>